<evidence type="ECO:0000313" key="5">
    <source>
        <dbReference type="Proteomes" id="UP000297725"/>
    </source>
</evidence>
<dbReference type="RefSeq" id="WP_135253374.1">
    <property type="nucleotide sequence ID" value="NZ_CP038865.1"/>
</dbReference>
<dbReference type="InterPro" id="IPR012454">
    <property type="entry name" value="DUF1659"/>
</dbReference>
<proteinExistence type="predicted"/>
<dbReference type="EMBL" id="CP038865">
    <property type="protein sequence ID" value="QCA29247.1"/>
    <property type="molecule type" value="Genomic_DNA"/>
</dbReference>
<keyword evidence="4" id="KW-1185">Reference proteome</keyword>
<reference evidence="2 4" key="2">
    <citation type="journal article" date="2020" name="Int. J. Syst. Evol. Microbiol.">
        <title>Vagococcus xieshaowenii sp. nov., isolated from snow finch (Montifringilla taczanowskii) cloacal content.</title>
        <authorList>
            <person name="Ge Y."/>
            <person name="Yang J."/>
            <person name="Lai X.H."/>
            <person name="Zhang G."/>
            <person name="Jin D."/>
            <person name="Lu S."/>
            <person name="Wang B."/>
            <person name="Huang Y."/>
            <person name="Huang Y."/>
            <person name="Ren Z."/>
            <person name="Zhang X."/>
            <person name="Xu J."/>
        </authorList>
    </citation>
    <scope>NUCLEOTIDE SEQUENCE [LARGE SCALE GENOMIC DNA]</scope>
    <source>
        <strain evidence="4">personal::cf-49</strain>
        <strain evidence="2">Personal::cf-49</strain>
    </source>
</reference>
<evidence type="ECO:0000259" key="1">
    <source>
        <dbReference type="Pfam" id="PF07872"/>
    </source>
</evidence>
<dbReference type="Pfam" id="PF07872">
    <property type="entry name" value="DUF1659"/>
    <property type="match status" value="1"/>
</dbReference>
<protein>
    <recommendedName>
        <fullName evidence="1">DUF1659 domain-containing protein</fullName>
    </recommendedName>
</protein>
<gene>
    <name evidence="3" type="ORF">E4031_00530</name>
    <name evidence="2" type="ORF">E4Z98_07915</name>
</gene>
<evidence type="ECO:0000313" key="3">
    <source>
        <dbReference type="EMBL" id="TFZ43241.1"/>
    </source>
</evidence>
<dbReference type="EMBL" id="SRHU01000003">
    <property type="protein sequence ID" value="TFZ43241.1"/>
    <property type="molecule type" value="Genomic_DNA"/>
</dbReference>
<dbReference type="Proteomes" id="UP000297725">
    <property type="component" value="Unassembled WGS sequence"/>
</dbReference>
<sequence>MKKWESSTLDVYFDVEGEEKSQKVSFKNLIESPTEEDIITFGQTMAKLSPEQQTLNSSVIISKSRVIG</sequence>
<reference evidence="3 5" key="1">
    <citation type="submission" date="2019-03" db="EMBL/GenBank/DDBJ databases">
        <title>Vagococcus sp. was isolated fron gut of Carduelis flavirostris.</title>
        <authorList>
            <person name="Ge Y."/>
        </authorList>
    </citation>
    <scope>NUCLEOTIDE SEQUENCE [LARGE SCALE GENOMIC DNA]</scope>
    <source>
        <strain evidence="3 5">CF-210</strain>
    </source>
</reference>
<name>A0AAJ5JME6_9ENTE</name>
<evidence type="ECO:0000313" key="2">
    <source>
        <dbReference type="EMBL" id="QCA29247.1"/>
    </source>
</evidence>
<dbReference type="Proteomes" id="UP000296883">
    <property type="component" value="Chromosome"/>
</dbReference>
<accession>A0AAJ5JME6</accession>
<dbReference type="AlphaFoldDB" id="A0AAJ5JME6"/>
<organism evidence="3 5">
    <name type="scientific">Vagococcus xieshaowenii</name>
    <dbReference type="NCBI Taxonomy" id="2562451"/>
    <lineage>
        <taxon>Bacteria</taxon>
        <taxon>Bacillati</taxon>
        <taxon>Bacillota</taxon>
        <taxon>Bacilli</taxon>
        <taxon>Lactobacillales</taxon>
        <taxon>Enterococcaceae</taxon>
        <taxon>Vagococcus</taxon>
    </lineage>
</organism>
<evidence type="ECO:0000313" key="4">
    <source>
        <dbReference type="Proteomes" id="UP000296883"/>
    </source>
</evidence>
<feature type="domain" description="DUF1659" evidence="1">
    <location>
        <begin position="2"/>
        <end position="59"/>
    </location>
</feature>